<evidence type="ECO:0000313" key="2">
    <source>
        <dbReference type="EMBL" id="MDT9686498.1"/>
    </source>
</evidence>
<comment type="caution">
    <text evidence="2">The sequence shown here is derived from an EMBL/GenBank/DDBJ whole genome shotgun (WGS) entry which is preliminary data.</text>
</comment>
<accession>A0ABU3QUN1</accession>
<evidence type="ECO:0000259" key="1">
    <source>
        <dbReference type="Pfam" id="PF14534"/>
    </source>
</evidence>
<dbReference type="SUPFAM" id="SSF54427">
    <property type="entry name" value="NTF2-like"/>
    <property type="match status" value="1"/>
</dbReference>
<proteinExistence type="predicted"/>
<sequence length="128" mass="13832">MVEVLDPVAAAVAGELRLLEPDVRASRDEAARLLDPEFTEVGASGRRWTRDEMLAGLPGTAGDAEGPHYEVSRMAGVPLAPDLVHLTYETVADGRRARRSSLWRRAADGAGAPWRLYYHQGTPVPDGA</sequence>
<dbReference type="InterPro" id="IPR032710">
    <property type="entry name" value="NTF2-like_dom_sf"/>
</dbReference>
<dbReference type="Gene3D" id="3.10.450.50">
    <property type="match status" value="1"/>
</dbReference>
<name>A0ABU3QUN1_9ACTN</name>
<dbReference type="Proteomes" id="UP001250181">
    <property type="component" value="Unassembled WGS sequence"/>
</dbReference>
<dbReference type="InterPro" id="IPR027843">
    <property type="entry name" value="DUF4440"/>
</dbReference>
<evidence type="ECO:0000313" key="3">
    <source>
        <dbReference type="Proteomes" id="UP001250181"/>
    </source>
</evidence>
<gene>
    <name evidence="2" type="ORF">RND61_31200</name>
</gene>
<feature type="domain" description="DUF4440" evidence="1">
    <location>
        <begin position="15"/>
        <end position="108"/>
    </location>
</feature>
<reference evidence="2 3" key="1">
    <citation type="submission" date="2023-09" db="EMBL/GenBank/DDBJ databases">
        <title>Streptomyces sp. nov.: A antagonism against Alternaria gaisen Producing Streptochlin, Isolated from Tamarix root soil.</title>
        <authorList>
            <person name="Chen Y."/>
        </authorList>
    </citation>
    <scope>NUCLEOTIDE SEQUENCE [LARGE SCALE GENOMIC DNA]</scope>
    <source>
        <strain evidence="2 3">TRM76323</strain>
    </source>
</reference>
<keyword evidence="3" id="KW-1185">Reference proteome</keyword>
<dbReference type="EMBL" id="JAWCTQ010000069">
    <property type="protein sequence ID" value="MDT9686498.1"/>
    <property type="molecule type" value="Genomic_DNA"/>
</dbReference>
<protein>
    <submittedName>
        <fullName evidence="2">DUF4440 domain-containing protein</fullName>
    </submittedName>
</protein>
<dbReference type="Pfam" id="PF14534">
    <property type="entry name" value="DUF4440"/>
    <property type="match status" value="1"/>
</dbReference>
<organism evidence="2 3">
    <name type="scientific">Streptomyces tamarix</name>
    <dbReference type="NCBI Taxonomy" id="3078565"/>
    <lineage>
        <taxon>Bacteria</taxon>
        <taxon>Bacillati</taxon>
        <taxon>Actinomycetota</taxon>
        <taxon>Actinomycetes</taxon>
        <taxon>Kitasatosporales</taxon>
        <taxon>Streptomycetaceae</taxon>
        <taxon>Streptomyces</taxon>
    </lineage>
</organism>